<proteinExistence type="predicted"/>
<sequence length="227" mass="26239">MAATTAAAAAPPKEGEGGGEDREEQEEEEEEEKPEVETEDEKMARIRAVQFPIIEEYQKILQTVFPLFIRKGAKKKTELPEKEVATMVRALGFNPTHEQVEKLAANARYKELHTTTKLHFAYDNFEQRVFEYLFFEPSAFKRHPKEKILEALLKLAKGQKEMDAEELKKIMRTRGTPFTEEEAVKMLRVARDRDTGKVYVEEYAKLLTQDGQPPPPDPLEPLDERFR</sequence>
<feature type="compositionally biased region" description="Acidic residues" evidence="1">
    <location>
        <begin position="21"/>
        <end position="40"/>
    </location>
</feature>
<feature type="compositionally biased region" description="Low complexity" evidence="1">
    <location>
        <begin position="1"/>
        <end position="12"/>
    </location>
</feature>
<gene>
    <name evidence="2" type="ORF">CSSPTR1EN2_LOCUS13950</name>
</gene>
<evidence type="ECO:0000313" key="3">
    <source>
        <dbReference type="Proteomes" id="UP001497512"/>
    </source>
</evidence>
<dbReference type="Proteomes" id="UP001497512">
    <property type="component" value="Chromosome 2"/>
</dbReference>
<dbReference type="Gene3D" id="1.10.238.10">
    <property type="entry name" value="EF-hand"/>
    <property type="match status" value="1"/>
</dbReference>
<dbReference type="SUPFAM" id="SSF47473">
    <property type="entry name" value="EF-hand"/>
    <property type="match status" value="1"/>
</dbReference>
<name>A0ABP0UCF2_9BRYO</name>
<dbReference type="PANTHER" id="PTHR46763:SF1">
    <property type="entry name" value="DYNEIN REGULATORY COMPLEX PROTEIN 8"/>
    <property type="match status" value="1"/>
</dbReference>
<protein>
    <submittedName>
        <fullName evidence="2">Uncharacterized protein</fullName>
    </submittedName>
</protein>
<keyword evidence="3" id="KW-1185">Reference proteome</keyword>
<reference evidence="2" key="1">
    <citation type="submission" date="2024-02" db="EMBL/GenBank/DDBJ databases">
        <authorList>
            <consortium name="ELIXIR-Norway"/>
            <consortium name="Elixir Norway"/>
        </authorList>
    </citation>
    <scope>NUCLEOTIDE SEQUENCE</scope>
</reference>
<dbReference type="PANTHER" id="PTHR46763">
    <property type="entry name" value="DYNEIN REGULATORY COMPLEX PROTEIN 8"/>
    <property type="match status" value="1"/>
</dbReference>
<evidence type="ECO:0000256" key="1">
    <source>
        <dbReference type="SAM" id="MobiDB-lite"/>
    </source>
</evidence>
<dbReference type="InterPro" id="IPR011992">
    <property type="entry name" value="EF-hand-dom_pair"/>
</dbReference>
<evidence type="ECO:0000313" key="2">
    <source>
        <dbReference type="EMBL" id="CAK9217397.1"/>
    </source>
</evidence>
<accession>A0ABP0UCF2</accession>
<feature type="region of interest" description="Disordered" evidence="1">
    <location>
        <begin position="1"/>
        <end position="41"/>
    </location>
</feature>
<organism evidence="2 3">
    <name type="scientific">Sphagnum troendelagicum</name>
    <dbReference type="NCBI Taxonomy" id="128251"/>
    <lineage>
        <taxon>Eukaryota</taxon>
        <taxon>Viridiplantae</taxon>
        <taxon>Streptophyta</taxon>
        <taxon>Embryophyta</taxon>
        <taxon>Bryophyta</taxon>
        <taxon>Sphagnophytina</taxon>
        <taxon>Sphagnopsida</taxon>
        <taxon>Sphagnales</taxon>
        <taxon>Sphagnaceae</taxon>
        <taxon>Sphagnum</taxon>
    </lineage>
</organism>
<feature type="region of interest" description="Disordered" evidence="1">
    <location>
        <begin position="206"/>
        <end position="227"/>
    </location>
</feature>
<dbReference type="EMBL" id="OZ019894">
    <property type="protein sequence ID" value="CAK9217397.1"/>
    <property type="molecule type" value="Genomic_DNA"/>
</dbReference>